<gene>
    <name evidence="2" type="ORF">Agub_g6378</name>
</gene>
<proteinExistence type="predicted"/>
<comment type="caution">
    <text evidence="2">The sequence shown here is derived from an EMBL/GenBank/DDBJ whole genome shotgun (WGS) entry which is preliminary data.</text>
</comment>
<sequence length="946" mass="99355">MARRHRAQVPDWRSSDANSLPVLSRDGLRRLSIEINQLLDAYFQAASQQGGDARGLAQDPLDLQKSICKTLLNLQACLDVPAVAETVVAEVVANNGIHVALLRLIAVGVRLTPNGGLPGSSTANYQRACSETSVAAMDFINQIIYRKPAAAVDIARKLLRMQTLQACSRQLAAASQSLLASSGGQPQHPEEDHGGSVMHARDFANHVAWLASTVLYGLDPSFYLESVELCEEITFALQDSCVLDHWARLLLAMAATAPEQEDRAQHRSRCRLSTSFLTTCCTIISVAASAAEEEEENEEEEEAENAPSVHDGCWVRQLRSAVLSSCCVQHAIVVHGLVALCKMDGGPTYGLAPDLLRHIPVGGAGPSDSGCGLCDPAACFDALICAFRYDVPMFSWSEQAVLGLLLRIARLAAPFILETSGGWGNGGDGNTSSSSSSSGGGTCGASMNRRGCAGDAGGSGGRRNRGQEAEGGGIMSRHRMLTISLQGLLRAWGLIAWEQPDNAEATEWWRLAVGFLPVVEREGSPEDQRLIATVLMRVLATDAPPGEKSCLPPTPPLQVALALAAGLLPCLEGLLRHADADETENTAAAMVRTLGKLLRKTHPWVMSLVLGRRDCRLCCHVFDVIVMALDVAYEVLGAGPHESAAGGTESAPERQLKLVLSCALWDWLPVMSRIAKWASLSVVDNAGRRGTHALWRTHAVLLQLVPPLAFRCMLDAASTAGHGVGRAATSTALPPAASSGGGGAVEAGTGIAPPAPPVSSARQAGNSAVAASSAAIPNEGSSPKGTMGDSGGADVAAAAATAEDGATVTGAAASAAHRGNKDAAITAPAAPDGGWRRVLLGDMEAFHVLGCALEATGLLQDSSEKDWLVQHLPLGCGAVAAACPQELRQATTDAAKVGPWRIEMLSAMHRTLQEQEEYCPAADSAHFLTTLPNYWDASDCDLGDFC</sequence>
<protein>
    <submittedName>
        <fullName evidence="2">Uncharacterized protein</fullName>
    </submittedName>
</protein>
<name>A0AAD3DQU3_9CHLO</name>
<evidence type="ECO:0000313" key="2">
    <source>
        <dbReference type="EMBL" id="GFR45272.1"/>
    </source>
</evidence>
<dbReference type="EMBL" id="BMAR01000009">
    <property type="protein sequence ID" value="GFR45272.1"/>
    <property type="molecule type" value="Genomic_DNA"/>
</dbReference>
<evidence type="ECO:0000256" key="1">
    <source>
        <dbReference type="SAM" id="MobiDB-lite"/>
    </source>
</evidence>
<feature type="region of interest" description="Disordered" evidence="1">
    <location>
        <begin position="732"/>
        <end position="792"/>
    </location>
</feature>
<feature type="non-terminal residue" evidence="2">
    <location>
        <position position="946"/>
    </location>
</feature>
<reference evidence="2 3" key="1">
    <citation type="journal article" date="2021" name="Sci. Rep.">
        <title>Genome sequencing of the multicellular alga Astrephomene provides insights into convergent evolution of germ-soma differentiation.</title>
        <authorList>
            <person name="Yamashita S."/>
            <person name="Yamamoto K."/>
            <person name="Matsuzaki R."/>
            <person name="Suzuki S."/>
            <person name="Yamaguchi H."/>
            <person name="Hirooka S."/>
            <person name="Minakuchi Y."/>
            <person name="Miyagishima S."/>
            <person name="Kawachi M."/>
            <person name="Toyoda A."/>
            <person name="Nozaki H."/>
        </authorList>
    </citation>
    <scope>NUCLEOTIDE SEQUENCE [LARGE SCALE GENOMIC DNA]</scope>
    <source>
        <strain evidence="2 3">NIES-4017</strain>
    </source>
</reference>
<accession>A0AAD3DQU3</accession>
<dbReference type="Proteomes" id="UP001054857">
    <property type="component" value="Unassembled WGS sequence"/>
</dbReference>
<dbReference type="AlphaFoldDB" id="A0AAD3DQU3"/>
<organism evidence="2 3">
    <name type="scientific">Astrephomene gubernaculifera</name>
    <dbReference type="NCBI Taxonomy" id="47775"/>
    <lineage>
        <taxon>Eukaryota</taxon>
        <taxon>Viridiplantae</taxon>
        <taxon>Chlorophyta</taxon>
        <taxon>core chlorophytes</taxon>
        <taxon>Chlorophyceae</taxon>
        <taxon>CS clade</taxon>
        <taxon>Chlamydomonadales</taxon>
        <taxon>Astrephomenaceae</taxon>
        <taxon>Astrephomene</taxon>
    </lineage>
</organism>
<evidence type="ECO:0000313" key="3">
    <source>
        <dbReference type="Proteomes" id="UP001054857"/>
    </source>
</evidence>
<keyword evidence="3" id="KW-1185">Reference proteome</keyword>